<feature type="transmembrane region" description="Helical" evidence="2">
    <location>
        <begin position="20"/>
        <end position="40"/>
    </location>
</feature>
<comment type="caution">
    <text evidence="3">The sequence shown here is derived from an EMBL/GenBank/DDBJ whole genome shotgun (WGS) entry which is preliminary data.</text>
</comment>
<dbReference type="Proteomes" id="UP000027473">
    <property type="component" value="Unassembled WGS sequence"/>
</dbReference>
<gene>
    <name evidence="3" type="ORF">FUSO3_05270</name>
</gene>
<organism evidence="3 4">
    <name type="scientific">Fusobacterium necrophorum BL</name>
    <dbReference type="NCBI Taxonomy" id="1441732"/>
    <lineage>
        <taxon>Bacteria</taxon>
        <taxon>Fusobacteriati</taxon>
        <taxon>Fusobacteriota</taxon>
        <taxon>Fusobacteriia</taxon>
        <taxon>Fusobacteriales</taxon>
        <taxon>Fusobacteriaceae</taxon>
        <taxon>Fusobacterium</taxon>
    </lineage>
</organism>
<proteinExistence type="predicted"/>
<dbReference type="AlphaFoldDB" id="A0AB73BWL4"/>
<evidence type="ECO:0000313" key="3">
    <source>
        <dbReference type="EMBL" id="KDE63440.1"/>
    </source>
</evidence>
<keyword evidence="2" id="KW-1133">Transmembrane helix</keyword>
<keyword evidence="2" id="KW-0472">Membrane</keyword>
<keyword evidence="2" id="KW-0812">Transmembrane</keyword>
<protein>
    <submittedName>
        <fullName evidence="3">Uncharacterized protein</fullName>
    </submittedName>
</protein>
<feature type="region of interest" description="Disordered" evidence="1">
    <location>
        <begin position="54"/>
        <end position="77"/>
    </location>
</feature>
<name>A0AB73BWL4_9FUSO</name>
<reference evidence="3 4" key="1">
    <citation type="submission" date="2014-01" db="EMBL/GenBank/DDBJ databases">
        <title>Comparative genomics of Fusobacterium necrophorum wild isolates.</title>
        <authorList>
            <person name="Kittichotirat W."/>
            <person name="Bumgarner R.E."/>
            <person name="Lawrence P."/>
        </authorList>
    </citation>
    <scope>NUCLEOTIDE SEQUENCE [LARGE SCALE GENOMIC DNA]</scope>
    <source>
        <strain evidence="3 4">BL</strain>
    </source>
</reference>
<accession>A0AB73BWL4</accession>
<dbReference type="RefSeq" id="WP_035902094.1">
    <property type="nucleotide sequence ID" value="NZ_JAAC01000080.1"/>
</dbReference>
<sequence>MNVKYIFEDVKVYKEEKTDLGTYILLALVIAGALDGGYYFKVVKKKEKEELESLEEDDFFSEAEEYEESEASETEDI</sequence>
<evidence type="ECO:0000256" key="2">
    <source>
        <dbReference type="SAM" id="Phobius"/>
    </source>
</evidence>
<evidence type="ECO:0000313" key="4">
    <source>
        <dbReference type="Proteomes" id="UP000027473"/>
    </source>
</evidence>
<evidence type="ECO:0000256" key="1">
    <source>
        <dbReference type="SAM" id="MobiDB-lite"/>
    </source>
</evidence>
<dbReference type="EMBL" id="JAAC01000080">
    <property type="protein sequence ID" value="KDE63440.1"/>
    <property type="molecule type" value="Genomic_DNA"/>
</dbReference>